<protein>
    <submittedName>
        <fullName evidence="1">Uncharacterized protein</fullName>
    </submittedName>
</protein>
<comment type="caution">
    <text evidence="1">The sequence shown here is derived from an EMBL/GenBank/DDBJ whole genome shotgun (WGS) entry which is preliminary data.</text>
</comment>
<dbReference type="Proteomes" id="UP000821865">
    <property type="component" value="Chromosome 1"/>
</dbReference>
<name>A0ACB8DTH9_DERSI</name>
<proteinExistence type="predicted"/>
<organism evidence="1 2">
    <name type="scientific">Dermacentor silvarum</name>
    <name type="common">Tick</name>
    <dbReference type="NCBI Taxonomy" id="543639"/>
    <lineage>
        <taxon>Eukaryota</taxon>
        <taxon>Metazoa</taxon>
        <taxon>Ecdysozoa</taxon>
        <taxon>Arthropoda</taxon>
        <taxon>Chelicerata</taxon>
        <taxon>Arachnida</taxon>
        <taxon>Acari</taxon>
        <taxon>Parasitiformes</taxon>
        <taxon>Ixodida</taxon>
        <taxon>Ixodoidea</taxon>
        <taxon>Ixodidae</taxon>
        <taxon>Rhipicephalinae</taxon>
        <taxon>Dermacentor</taxon>
    </lineage>
</organism>
<keyword evidence="2" id="KW-1185">Reference proteome</keyword>
<sequence length="119" mass="13176">MEFEGQTSFPEKPGRFRVTPIESLLRSVGRGPALLLPPVSVFLIPSSRENDSVLQRQLTVDVGIEFDTFRQKNELGLPKASNSAPDHDAPGKMFFSTLIVREEPSATIFGYSVNSKPVR</sequence>
<evidence type="ECO:0000313" key="1">
    <source>
        <dbReference type="EMBL" id="KAH7977807.1"/>
    </source>
</evidence>
<accession>A0ACB8DTH9</accession>
<dbReference type="EMBL" id="CM023470">
    <property type="protein sequence ID" value="KAH7977807.1"/>
    <property type="molecule type" value="Genomic_DNA"/>
</dbReference>
<evidence type="ECO:0000313" key="2">
    <source>
        <dbReference type="Proteomes" id="UP000821865"/>
    </source>
</evidence>
<gene>
    <name evidence="1" type="ORF">HPB49_003682</name>
</gene>
<reference evidence="1" key="1">
    <citation type="submission" date="2020-05" db="EMBL/GenBank/DDBJ databases">
        <title>Large-scale comparative analyses of tick genomes elucidate their genetic diversity and vector capacities.</title>
        <authorList>
            <person name="Jia N."/>
            <person name="Wang J."/>
            <person name="Shi W."/>
            <person name="Du L."/>
            <person name="Sun Y."/>
            <person name="Zhan W."/>
            <person name="Jiang J."/>
            <person name="Wang Q."/>
            <person name="Zhang B."/>
            <person name="Ji P."/>
            <person name="Sakyi L.B."/>
            <person name="Cui X."/>
            <person name="Yuan T."/>
            <person name="Jiang B."/>
            <person name="Yang W."/>
            <person name="Lam T.T.-Y."/>
            <person name="Chang Q."/>
            <person name="Ding S."/>
            <person name="Wang X."/>
            <person name="Zhu J."/>
            <person name="Ruan X."/>
            <person name="Zhao L."/>
            <person name="Wei J."/>
            <person name="Que T."/>
            <person name="Du C."/>
            <person name="Cheng J."/>
            <person name="Dai P."/>
            <person name="Han X."/>
            <person name="Huang E."/>
            <person name="Gao Y."/>
            <person name="Liu J."/>
            <person name="Shao H."/>
            <person name="Ye R."/>
            <person name="Li L."/>
            <person name="Wei W."/>
            <person name="Wang X."/>
            <person name="Wang C."/>
            <person name="Yang T."/>
            <person name="Huo Q."/>
            <person name="Li W."/>
            <person name="Guo W."/>
            <person name="Chen H."/>
            <person name="Zhou L."/>
            <person name="Ni X."/>
            <person name="Tian J."/>
            <person name="Zhou Y."/>
            <person name="Sheng Y."/>
            <person name="Liu T."/>
            <person name="Pan Y."/>
            <person name="Xia L."/>
            <person name="Li J."/>
            <person name="Zhao F."/>
            <person name="Cao W."/>
        </authorList>
    </citation>
    <scope>NUCLEOTIDE SEQUENCE</scope>
    <source>
        <strain evidence="1">Dsil-2018</strain>
    </source>
</reference>